<keyword evidence="4" id="KW-1185">Reference proteome</keyword>
<accession>A0ABU7QD49</accession>
<evidence type="ECO:0000256" key="1">
    <source>
        <dbReference type="SAM" id="MobiDB-lite"/>
    </source>
</evidence>
<dbReference type="Pfam" id="PF06242">
    <property type="entry name" value="TrcR"/>
    <property type="match status" value="1"/>
</dbReference>
<dbReference type="RefSeq" id="WP_330816605.1">
    <property type="nucleotide sequence ID" value="NZ_JAZBJO010000073.1"/>
</dbReference>
<name>A0ABU7QD49_9ACTN</name>
<proteinExistence type="predicted"/>
<reference evidence="3 4" key="1">
    <citation type="submission" date="2023-11" db="EMBL/GenBank/DDBJ databases">
        <title>30 novel species of actinomycetes from the DSMZ collection.</title>
        <authorList>
            <person name="Nouioui I."/>
        </authorList>
    </citation>
    <scope>NUCLEOTIDE SEQUENCE [LARGE SCALE GENOMIC DNA]</scope>
    <source>
        <strain evidence="3 4">DSM 41524</strain>
    </source>
</reference>
<sequence>MGKVVSVGMARLAKPAEHAEDEERARPDGRSLAATLPLDALQLADSPRTTGVDAEHVRKLARLGTPLPPIVVHWPTLRVVDGVHRVHAIRLRGETHIDVCYFEGSVEDAFIEAVRLNTSRGLPLTRADRAAAVLRILETHPEWSDRLIASAAGVTAGTVGAVRNRSTAQREQLNTRKGKDGRLRPVDPAEGRRRAGVLLTERPDASLRRIAADAGIALATARDVRERMRRGEDPVPHRFREPGVPAVPSGPARPKTEGVSGAADADLDVVVTGLRKDPSLRLAEAGRALLQMLSVPLLLRGDRTRQLVEAVPGHRIASVVRAARGCAQWWLEFAEQLERST</sequence>
<dbReference type="Proteomes" id="UP001354709">
    <property type="component" value="Unassembled WGS sequence"/>
</dbReference>
<organism evidence="3 4">
    <name type="scientific">Streptomyces asiaticus subsp. ignotus</name>
    <dbReference type="NCBI Taxonomy" id="3098222"/>
    <lineage>
        <taxon>Bacteria</taxon>
        <taxon>Bacillati</taxon>
        <taxon>Actinomycetota</taxon>
        <taxon>Actinomycetes</taxon>
        <taxon>Kitasatosporales</taxon>
        <taxon>Streptomycetaceae</taxon>
        <taxon>Streptomyces</taxon>
        <taxon>Streptomyces violaceusniger group</taxon>
    </lineage>
</organism>
<dbReference type="InterPro" id="IPR003115">
    <property type="entry name" value="ParB_N"/>
</dbReference>
<gene>
    <name evidence="3" type="ORF">V2J94_47335</name>
</gene>
<dbReference type="InterPro" id="IPR010421">
    <property type="entry name" value="TrcR"/>
</dbReference>
<feature type="compositionally biased region" description="Basic and acidic residues" evidence="1">
    <location>
        <begin position="225"/>
        <end position="241"/>
    </location>
</feature>
<dbReference type="InterPro" id="IPR036086">
    <property type="entry name" value="ParB/Sulfiredoxin_sf"/>
</dbReference>
<protein>
    <submittedName>
        <fullName evidence="3">Cell cycle transcriptional regulator TrcR</fullName>
    </submittedName>
</protein>
<dbReference type="EMBL" id="JAZBJO010000073">
    <property type="protein sequence ID" value="MEE4599327.1"/>
    <property type="molecule type" value="Genomic_DNA"/>
</dbReference>
<evidence type="ECO:0000259" key="2">
    <source>
        <dbReference type="SMART" id="SM00470"/>
    </source>
</evidence>
<comment type="caution">
    <text evidence="3">The sequence shown here is derived from an EMBL/GenBank/DDBJ whole genome shotgun (WGS) entry which is preliminary data.</text>
</comment>
<dbReference type="SUPFAM" id="SSF110849">
    <property type="entry name" value="ParB/Sulfiredoxin"/>
    <property type="match status" value="1"/>
</dbReference>
<feature type="region of interest" description="Disordered" evidence="1">
    <location>
        <begin position="225"/>
        <end position="260"/>
    </location>
</feature>
<evidence type="ECO:0000313" key="3">
    <source>
        <dbReference type="EMBL" id="MEE4599327.1"/>
    </source>
</evidence>
<feature type="region of interest" description="Disordered" evidence="1">
    <location>
        <begin position="165"/>
        <end position="189"/>
    </location>
</feature>
<evidence type="ECO:0000313" key="4">
    <source>
        <dbReference type="Proteomes" id="UP001354709"/>
    </source>
</evidence>
<feature type="domain" description="ParB-like N-terminal" evidence="2">
    <location>
        <begin position="34"/>
        <end position="118"/>
    </location>
</feature>
<feature type="compositionally biased region" description="Basic and acidic residues" evidence="1">
    <location>
        <begin position="173"/>
        <end position="189"/>
    </location>
</feature>
<dbReference type="SMART" id="SM00470">
    <property type="entry name" value="ParB"/>
    <property type="match status" value="1"/>
</dbReference>